<dbReference type="PROSITE" id="PS50850">
    <property type="entry name" value="MFS"/>
    <property type="match status" value="1"/>
</dbReference>
<sequence>MTTVNSNKRDSDDGLDRSSHAQTIPPVSDSASPEPFAEEKKFFESDAGDGTKREDMYLHGKALALCLLSIYFCLFLFALDQTIIVTLLSEVGNKFKGFDKIGWLGSGFLFAMAVLVAFWGKLALLFGRKYTMVAAIFLFEAGSLMCALADSMNVLIGGRVLAGVGGGGIQTLVFILITEILPIHKRPLGMALVGSVFAVASVLGPLIGGAFTTHVTWRWCFYINLPVGGLALVLFCWTFNPPKAKGSAREKLRYIDYFGTMLLTSGLVMILVAITLGGRDYPWHSGAVISLFTIGGIITIAFFSWTFKFAKHPLIPWGIAKVYQTTAAGVALFGMFGYFMASLLYLTIYFQVIHNTDAWHSGLHLLPEIVAVVITSMIGGIVVKKTTYIKPFAIAGASIGFIGCGLLTLLKVDSSNHEKIGYMIPVGIGIGLQMQSCLLGGQVTAPKFAGGVIFATSWMNFLRSIGGALAATLADATYTTSFVNKVGPALAKLPQSIQEELSHYDLRKLINSYGVIQTMSPESQAFIKKVIMDSIRNVFYMNLGFAVISTVGVIFTTNKRLPTASVAPRDEDETKGETNNDSKEVDVDDDVAHHAPLESNTESASSVRDTEFASK</sequence>
<feature type="transmembrane region" description="Helical" evidence="7">
    <location>
        <begin position="62"/>
        <end position="89"/>
    </location>
</feature>
<accession>A0A1L0C567</accession>
<feature type="compositionally biased region" description="Polar residues" evidence="6">
    <location>
        <begin position="598"/>
        <end position="607"/>
    </location>
</feature>
<feature type="region of interest" description="Disordered" evidence="6">
    <location>
        <begin position="565"/>
        <end position="615"/>
    </location>
</feature>
<dbReference type="GO" id="GO:0022857">
    <property type="term" value="F:transmembrane transporter activity"/>
    <property type="evidence" value="ECO:0007669"/>
    <property type="project" value="InterPro"/>
</dbReference>
<dbReference type="OrthoDB" id="10021397at2759"/>
<dbReference type="Proteomes" id="UP000182334">
    <property type="component" value="Chromosome VII"/>
</dbReference>
<evidence type="ECO:0000256" key="1">
    <source>
        <dbReference type="ARBA" id="ARBA00004141"/>
    </source>
</evidence>
<dbReference type="SUPFAM" id="SSF103473">
    <property type="entry name" value="MFS general substrate transporter"/>
    <property type="match status" value="1"/>
</dbReference>
<evidence type="ECO:0000259" key="8">
    <source>
        <dbReference type="PROSITE" id="PS50850"/>
    </source>
</evidence>
<feature type="transmembrane region" description="Helical" evidence="7">
    <location>
        <begin position="283"/>
        <end position="307"/>
    </location>
</feature>
<keyword evidence="3 7" id="KW-0812">Transmembrane</keyword>
<comment type="subcellular location">
    <subcellularLocation>
        <location evidence="1">Membrane</location>
        <topology evidence="1">Multi-pass membrane protein</topology>
    </subcellularLocation>
</comment>
<feature type="compositionally biased region" description="Basic and acidic residues" evidence="6">
    <location>
        <begin position="7"/>
        <end position="19"/>
    </location>
</feature>
<feature type="region of interest" description="Disordered" evidence="6">
    <location>
        <begin position="1"/>
        <end position="35"/>
    </location>
</feature>
<evidence type="ECO:0000256" key="4">
    <source>
        <dbReference type="ARBA" id="ARBA00022989"/>
    </source>
</evidence>
<dbReference type="GO" id="GO:0005886">
    <property type="term" value="C:plasma membrane"/>
    <property type="evidence" value="ECO:0007669"/>
    <property type="project" value="TreeGrafter"/>
</dbReference>
<dbReference type="Pfam" id="PF07690">
    <property type="entry name" value="MFS_1"/>
    <property type="match status" value="1"/>
</dbReference>
<dbReference type="PRINTS" id="PR01036">
    <property type="entry name" value="TCRTETB"/>
</dbReference>
<proteinExistence type="inferred from homology"/>
<evidence type="ECO:0000313" key="10">
    <source>
        <dbReference type="Proteomes" id="UP000182334"/>
    </source>
</evidence>
<evidence type="ECO:0000256" key="5">
    <source>
        <dbReference type="ARBA" id="ARBA00023136"/>
    </source>
</evidence>
<feature type="transmembrane region" description="Helical" evidence="7">
    <location>
        <begin position="189"/>
        <end position="210"/>
    </location>
</feature>
<feature type="transmembrane region" description="Helical" evidence="7">
    <location>
        <begin position="328"/>
        <end position="350"/>
    </location>
</feature>
<feature type="transmembrane region" description="Helical" evidence="7">
    <location>
        <begin position="101"/>
        <end position="120"/>
    </location>
</feature>
<comment type="similarity">
    <text evidence="2">Belongs to the major facilitator superfamily.</text>
</comment>
<dbReference type="InterPro" id="IPR005829">
    <property type="entry name" value="Sugar_transporter_CS"/>
</dbReference>
<evidence type="ECO:0000256" key="2">
    <source>
        <dbReference type="ARBA" id="ARBA00008335"/>
    </source>
</evidence>
<evidence type="ECO:0000256" key="7">
    <source>
        <dbReference type="SAM" id="Phobius"/>
    </source>
</evidence>
<dbReference type="CDD" id="cd17502">
    <property type="entry name" value="MFS_Azr1_MDR_like"/>
    <property type="match status" value="1"/>
</dbReference>
<keyword evidence="5 7" id="KW-0472">Membrane</keyword>
<feature type="transmembrane region" description="Helical" evidence="7">
    <location>
        <begin position="257"/>
        <end position="277"/>
    </location>
</feature>
<feature type="transmembrane region" description="Helical" evidence="7">
    <location>
        <begin position="392"/>
        <end position="410"/>
    </location>
</feature>
<keyword evidence="4 7" id="KW-1133">Transmembrane helix</keyword>
<feature type="compositionally biased region" description="Basic and acidic residues" evidence="6">
    <location>
        <begin position="575"/>
        <end position="596"/>
    </location>
</feature>
<dbReference type="Gene3D" id="1.20.1250.20">
    <property type="entry name" value="MFS general substrate transporter like domains"/>
    <property type="match status" value="1"/>
</dbReference>
<feature type="transmembrane region" description="Helical" evidence="7">
    <location>
        <begin position="538"/>
        <end position="555"/>
    </location>
</feature>
<dbReference type="Gene3D" id="1.20.1720.10">
    <property type="entry name" value="Multidrug resistance protein D"/>
    <property type="match status" value="1"/>
</dbReference>
<dbReference type="PANTHER" id="PTHR23501">
    <property type="entry name" value="MAJOR FACILITATOR SUPERFAMILY"/>
    <property type="match status" value="1"/>
</dbReference>
<evidence type="ECO:0000256" key="3">
    <source>
        <dbReference type="ARBA" id="ARBA00022692"/>
    </source>
</evidence>
<keyword evidence="10" id="KW-1185">Reference proteome</keyword>
<dbReference type="EMBL" id="LT635762">
    <property type="protein sequence ID" value="SGZ57954.1"/>
    <property type="molecule type" value="Genomic_DNA"/>
</dbReference>
<feature type="transmembrane region" description="Helical" evidence="7">
    <location>
        <begin position="216"/>
        <end position="237"/>
    </location>
</feature>
<dbReference type="InterPro" id="IPR036259">
    <property type="entry name" value="MFS_trans_sf"/>
</dbReference>
<dbReference type="InterPro" id="IPR011701">
    <property type="entry name" value="MFS"/>
</dbReference>
<feature type="transmembrane region" description="Helical" evidence="7">
    <location>
        <begin position="156"/>
        <end position="177"/>
    </location>
</feature>
<dbReference type="PROSITE" id="PS00217">
    <property type="entry name" value="SUGAR_TRANSPORT_2"/>
    <property type="match status" value="1"/>
</dbReference>
<name>A0A1L0C567_9ASCO</name>
<dbReference type="PANTHER" id="PTHR23501:SF198">
    <property type="entry name" value="AZOLE RESISTANCE PROTEIN 1-RELATED"/>
    <property type="match status" value="1"/>
</dbReference>
<evidence type="ECO:0000256" key="6">
    <source>
        <dbReference type="SAM" id="MobiDB-lite"/>
    </source>
</evidence>
<dbReference type="AlphaFoldDB" id="A0A1L0C567"/>
<gene>
    <name evidence="9" type="ORF">SAMEA4029010_CIC11G00000004155</name>
</gene>
<feature type="transmembrane region" description="Helical" evidence="7">
    <location>
        <begin position="362"/>
        <end position="383"/>
    </location>
</feature>
<protein>
    <submittedName>
        <fullName evidence="9">CIC11C00000004155</fullName>
    </submittedName>
</protein>
<feature type="domain" description="Major facilitator superfamily (MFS) profile" evidence="8">
    <location>
        <begin position="66"/>
        <end position="561"/>
    </location>
</feature>
<dbReference type="InterPro" id="IPR020846">
    <property type="entry name" value="MFS_dom"/>
</dbReference>
<evidence type="ECO:0000313" key="9">
    <source>
        <dbReference type="EMBL" id="SGZ57954.1"/>
    </source>
</evidence>
<organism evidence="9 10">
    <name type="scientific">Sungouiella intermedia</name>
    <dbReference type="NCBI Taxonomy" id="45354"/>
    <lineage>
        <taxon>Eukaryota</taxon>
        <taxon>Fungi</taxon>
        <taxon>Dikarya</taxon>
        <taxon>Ascomycota</taxon>
        <taxon>Saccharomycotina</taxon>
        <taxon>Pichiomycetes</taxon>
        <taxon>Metschnikowiaceae</taxon>
        <taxon>Sungouiella</taxon>
    </lineage>
</organism>
<reference evidence="9 10" key="1">
    <citation type="submission" date="2016-10" db="EMBL/GenBank/DDBJ databases">
        <authorList>
            <person name="de Groot N.N."/>
        </authorList>
    </citation>
    <scope>NUCLEOTIDE SEQUENCE [LARGE SCALE GENOMIC DNA]</scope>
    <source>
        <strain evidence="9 10">CBS 141442</strain>
    </source>
</reference>